<protein>
    <submittedName>
        <fullName evidence="1">Uncharacterized protein</fullName>
    </submittedName>
</protein>
<evidence type="ECO:0000313" key="2">
    <source>
        <dbReference type="Proteomes" id="UP000249417"/>
    </source>
</evidence>
<accession>A0A2W5PHA5</accession>
<dbReference type="Proteomes" id="UP000249417">
    <property type="component" value="Unassembled WGS sequence"/>
</dbReference>
<evidence type="ECO:0000313" key="1">
    <source>
        <dbReference type="EMBL" id="PZQ43947.1"/>
    </source>
</evidence>
<name>A0A2W5PHA5_9BACT</name>
<organism evidence="1 2">
    <name type="scientific">Micavibrio aeruginosavorus</name>
    <dbReference type="NCBI Taxonomy" id="349221"/>
    <lineage>
        <taxon>Bacteria</taxon>
        <taxon>Pseudomonadati</taxon>
        <taxon>Bdellovibrionota</taxon>
        <taxon>Bdellovibrionia</taxon>
        <taxon>Bdellovibrionales</taxon>
        <taxon>Pseudobdellovibrionaceae</taxon>
        <taxon>Micavibrio</taxon>
    </lineage>
</organism>
<comment type="caution">
    <text evidence="1">The sequence shown here is derived from an EMBL/GenBank/DDBJ whole genome shotgun (WGS) entry which is preliminary data.</text>
</comment>
<sequence length="91" mass="10531">MTEKTIAAEDRYPFQSADSFPNFLHNRKLAVNMQQCDLPFRHVFNSMGFSTAQILTAKGEYYVGPKKYVTFENDQGTSARFEARHFLVLEM</sequence>
<dbReference type="EMBL" id="QFQB01000119">
    <property type="protein sequence ID" value="PZQ43947.1"/>
    <property type="molecule type" value="Genomic_DNA"/>
</dbReference>
<dbReference type="AlphaFoldDB" id="A0A2W5PHA5"/>
<proteinExistence type="predicted"/>
<gene>
    <name evidence="1" type="ORF">DI551_11100</name>
</gene>
<reference evidence="1 2" key="1">
    <citation type="submission" date="2017-08" db="EMBL/GenBank/DDBJ databases">
        <title>Infants hospitalized years apart are colonized by the same room-sourced microbial strains.</title>
        <authorList>
            <person name="Brooks B."/>
            <person name="Olm M.R."/>
            <person name="Firek B.A."/>
            <person name="Baker R."/>
            <person name="Thomas B.C."/>
            <person name="Morowitz M.J."/>
            <person name="Banfield J.F."/>
        </authorList>
    </citation>
    <scope>NUCLEOTIDE SEQUENCE [LARGE SCALE GENOMIC DNA]</scope>
    <source>
        <strain evidence="1">S2_005_002_R2_29</strain>
    </source>
</reference>